<proteinExistence type="predicted"/>
<evidence type="ECO:0000313" key="3">
    <source>
        <dbReference type="Proteomes" id="UP001562065"/>
    </source>
</evidence>
<feature type="signal peptide" evidence="1">
    <location>
        <begin position="1"/>
        <end position="23"/>
    </location>
</feature>
<reference evidence="2 3" key="1">
    <citation type="submission" date="2024-07" db="EMBL/GenBank/DDBJ databases">
        <authorList>
            <person name="Ren Q."/>
        </authorList>
    </citation>
    <scope>NUCLEOTIDE SEQUENCE [LARGE SCALE GENOMIC DNA]</scope>
    <source>
        <strain evidence="2 3">REN37</strain>
    </source>
</reference>
<accession>A0ABV4AEH9</accession>
<organism evidence="2 3">
    <name type="scientific">Isoalcanivorax beigongshangi</name>
    <dbReference type="NCBI Taxonomy" id="3238810"/>
    <lineage>
        <taxon>Bacteria</taxon>
        <taxon>Pseudomonadati</taxon>
        <taxon>Pseudomonadota</taxon>
        <taxon>Gammaproteobacteria</taxon>
        <taxon>Oceanospirillales</taxon>
        <taxon>Alcanivoracaceae</taxon>
        <taxon>Isoalcanivorax</taxon>
    </lineage>
</organism>
<evidence type="ECO:0000313" key="2">
    <source>
        <dbReference type="EMBL" id="MEY1661239.1"/>
    </source>
</evidence>
<dbReference type="RefSeq" id="WP_369454490.1">
    <property type="nucleotide sequence ID" value="NZ_JBGCUO010000001.1"/>
</dbReference>
<feature type="chain" id="PRO_5046987184" description="PepSY domain-containing protein" evidence="1">
    <location>
        <begin position="24"/>
        <end position="149"/>
    </location>
</feature>
<evidence type="ECO:0000256" key="1">
    <source>
        <dbReference type="SAM" id="SignalP"/>
    </source>
</evidence>
<evidence type="ECO:0008006" key="4">
    <source>
        <dbReference type="Google" id="ProtNLM"/>
    </source>
</evidence>
<protein>
    <recommendedName>
        <fullName evidence="4">PepSY domain-containing protein</fullName>
    </recommendedName>
</protein>
<keyword evidence="3" id="KW-1185">Reference proteome</keyword>
<dbReference type="EMBL" id="JBGCUO010000001">
    <property type="protein sequence ID" value="MEY1661239.1"/>
    <property type="molecule type" value="Genomic_DNA"/>
</dbReference>
<dbReference type="Proteomes" id="UP001562065">
    <property type="component" value="Unassembled WGS sequence"/>
</dbReference>
<comment type="caution">
    <text evidence="2">The sequence shown here is derived from an EMBL/GenBank/DDBJ whole genome shotgun (WGS) entry which is preliminary data.</text>
</comment>
<sequence>MLKKLSLPVITAALVFGGASAHAEMNADQLKALIQKANEYGFTYYTEIDIDDDMSAEIEGWVDATTYAEVQFSATGDKVGEKRKEKKDPYGLSHDALQNTLRAAAANGLVSFESIDVSKRGHISVEGYTADKKEKEIKVQMNQVAPPAR</sequence>
<keyword evidence="1" id="KW-0732">Signal</keyword>
<name>A0ABV4AEH9_9GAMM</name>
<gene>
    <name evidence="2" type="ORF">AB5I84_03655</name>
</gene>